<keyword evidence="2" id="KW-1185">Reference proteome</keyword>
<dbReference type="PANTHER" id="PTHR31317:SF17">
    <property type="entry name" value="F2J10.8 PROTEIN"/>
    <property type="match status" value="1"/>
</dbReference>
<proteinExistence type="predicted"/>
<name>A0ABQ7YWQ9_BRANA</name>
<gene>
    <name evidence="1" type="ORF">HID58_069739</name>
</gene>
<protein>
    <submittedName>
        <fullName evidence="1">Uncharacterized protein</fullName>
    </submittedName>
</protein>
<dbReference type="Proteomes" id="UP000824890">
    <property type="component" value="Unassembled WGS sequence"/>
</dbReference>
<comment type="caution">
    <text evidence="1">The sequence shown here is derived from an EMBL/GenBank/DDBJ whole genome shotgun (WGS) entry which is preliminary data.</text>
</comment>
<dbReference type="PANTHER" id="PTHR31317">
    <property type="entry name" value="OS08G0163500 PROTEIN"/>
    <property type="match status" value="1"/>
</dbReference>
<accession>A0ABQ7YWQ9</accession>
<sequence>MYPCTFIRIIVGNLAVRFPASSSSGPSVSDAASVNWYCKIKFKSFTRQTVSVPVPLRTRSESEPRWCSGDVSTVAACFTLSKAQIEWSLEKAKRSVLSVEVYSPATSCCAGEKLIGRKSKEVKKSGSDPELHVSVRVEPDPRFVFEFDGEPECSPQVFLVKGNDKQAVFTSKFGLRNSGDRNLSRLSSLTAGNEHNLTERKGWSVTIHDLSGSPVAMASMVTPFVPSPGSNHVSRSSPGAWLILRPDGYTMKPWGRLEAWREPGISDFLGYRFERFQDNIATVISSSSSISTKLGGSFAIDGTITTAATVTAASLTLSDGSFDLSSGLSTRSSRTGSECGSDFGFLQPQAQHNFGFVMSTTVEGVEKQSKPKVEVGVKHVTCLEDAAAHVALAAAVDLSMDACRLFTHKIRKELRQPSSVGVV</sequence>
<reference evidence="1 2" key="1">
    <citation type="submission" date="2021-05" db="EMBL/GenBank/DDBJ databases">
        <title>Genome Assembly of Synthetic Allotetraploid Brassica napus Reveals Homoeologous Exchanges between Subgenomes.</title>
        <authorList>
            <person name="Davis J.T."/>
        </authorList>
    </citation>
    <scope>NUCLEOTIDE SEQUENCE [LARGE SCALE GENOMIC DNA]</scope>
    <source>
        <strain evidence="2">cv. Da-Ae</strain>
        <tissue evidence="1">Seedling</tissue>
    </source>
</reference>
<evidence type="ECO:0000313" key="2">
    <source>
        <dbReference type="Proteomes" id="UP000824890"/>
    </source>
</evidence>
<evidence type="ECO:0000313" key="1">
    <source>
        <dbReference type="EMBL" id="KAH0872377.1"/>
    </source>
</evidence>
<organism evidence="1 2">
    <name type="scientific">Brassica napus</name>
    <name type="common">Rape</name>
    <dbReference type="NCBI Taxonomy" id="3708"/>
    <lineage>
        <taxon>Eukaryota</taxon>
        <taxon>Viridiplantae</taxon>
        <taxon>Streptophyta</taxon>
        <taxon>Embryophyta</taxon>
        <taxon>Tracheophyta</taxon>
        <taxon>Spermatophyta</taxon>
        <taxon>Magnoliopsida</taxon>
        <taxon>eudicotyledons</taxon>
        <taxon>Gunneridae</taxon>
        <taxon>Pentapetalae</taxon>
        <taxon>rosids</taxon>
        <taxon>malvids</taxon>
        <taxon>Brassicales</taxon>
        <taxon>Brassicaceae</taxon>
        <taxon>Brassiceae</taxon>
        <taxon>Brassica</taxon>
    </lineage>
</organism>
<dbReference type="Pfam" id="PF06219">
    <property type="entry name" value="DUF1005"/>
    <property type="match status" value="1"/>
</dbReference>
<dbReference type="InterPro" id="IPR010410">
    <property type="entry name" value="DUF1005"/>
</dbReference>
<dbReference type="EMBL" id="JAGKQM010000016">
    <property type="protein sequence ID" value="KAH0872377.1"/>
    <property type="molecule type" value="Genomic_DNA"/>
</dbReference>